<dbReference type="Gene3D" id="3.20.20.80">
    <property type="entry name" value="Glycosidases"/>
    <property type="match status" value="2"/>
</dbReference>
<dbReference type="Pfam" id="PF16373">
    <property type="entry name" value="DUF4985"/>
    <property type="match status" value="1"/>
</dbReference>
<keyword evidence="1" id="KW-0732">Signal</keyword>
<dbReference type="PANTHER" id="PTHR43405:SF1">
    <property type="entry name" value="GLYCOSYL HYDROLASE DIGH"/>
    <property type="match status" value="1"/>
</dbReference>
<evidence type="ECO:0000313" key="4">
    <source>
        <dbReference type="Proteomes" id="UP000318093"/>
    </source>
</evidence>
<feature type="signal peptide" evidence="1">
    <location>
        <begin position="1"/>
        <end position="29"/>
    </location>
</feature>
<evidence type="ECO:0000256" key="1">
    <source>
        <dbReference type="SAM" id="SignalP"/>
    </source>
</evidence>
<name>A0A537JPH5_9BACT</name>
<dbReference type="AlphaFoldDB" id="A0A537JPH5"/>
<dbReference type="InterPro" id="IPR017853">
    <property type="entry name" value="GH"/>
</dbReference>
<protein>
    <recommendedName>
        <fullName evidence="2">DUF4985 domain-containing protein</fullName>
    </recommendedName>
</protein>
<feature type="chain" id="PRO_5021918809" description="DUF4985 domain-containing protein" evidence="1">
    <location>
        <begin position="30"/>
        <end position="535"/>
    </location>
</feature>
<dbReference type="InterPro" id="IPR032280">
    <property type="entry name" value="DUF4985"/>
</dbReference>
<dbReference type="SUPFAM" id="SSF51445">
    <property type="entry name" value="(Trans)glycosidases"/>
    <property type="match status" value="1"/>
</dbReference>
<gene>
    <name evidence="3" type="ORF">E6H03_00340</name>
</gene>
<accession>A0A537JPH5</accession>
<dbReference type="InterPro" id="IPR052177">
    <property type="entry name" value="Divisome_Glycosyl_Hydrolase"/>
</dbReference>
<evidence type="ECO:0000259" key="2">
    <source>
        <dbReference type="Pfam" id="PF16373"/>
    </source>
</evidence>
<organism evidence="3 4">
    <name type="scientific">Candidatus Segetimicrobium genomatis</name>
    <dbReference type="NCBI Taxonomy" id="2569760"/>
    <lineage>
        <taxon>Bacteria</taxon>
        <taxon>Bacillati</taxon>
        <taxon>Candidatus Sysuimicrobiota</taxon>
        <taxon>Candidatus Sysuimicrobiia</taxon>
        <taxon>Candidatus Sysuimicrobiales</taxon>
        <taxon>Candidatus Segetimicrobiaceae</taxon>
        <taxon>Candidatus Segetimicrobium</taxon>
    </lineage>
</organism>
<dbReference type="PANTHER" id="PTHR43405">
    <property type="entry name" value="GLYCOSYL HYDROLASE DIGH"/>
    <property type="match status" value="1"/>
</dbReference>
<evidence type="ECO:0000313" key="3">
    <source>
        <dbReference type="EMBL" id="TMI85429.1"/>
    </source>
</evidence>
<feature type="domain" description="DUF4985" evidence="2">
    <location>
        <begin position="423"/>
        <end position="531"/>
    </location>
</feature>
<sequence length="535" mass="57602">MRSPLRFGGSPVAALVAAALAAAPSPALAARHAPPHLALWMEPGANLPTLSTVEGVQQILDHAKEAGVDVVIPEAKNAWGYVTYPSAFAPAIGASPIPHSEAPTYPPPAQWYPAGYDMLGTIVQEAHARGMRVDVAVNGFAEGFSPSQSGPGFEHPEWQTTAYLGTRPVVAPDGSSYALAGVDVPRTDNALVLYTPESGPATPASRWGVEAAVAWGQVTEVRDRAAGDFDPGPTPIPPGGYVLSGHGAAARWLARALPVGAVVTIGPAEFRMVPSSTRSIFAFVNPADPAVYGYELAVLYEVLTRYDVDGIILDRTRYQDASEDFSALSRLRFEAFIGHAVDHWPQDIYAYAASGYWVKRVPGPLYRSWIGFRAHTIMAYVRAAAHLVHTLRPKVAVAAYVGAWYPVYFEEGVNWGSPEVWPPYPWIGREWVEAGLAPLLDYLMIGLYYPPLTVREARAQHNDPEISIQGGAQLAASVVHGATTIVGALLVPLYAGEPDRLAEAVRLSQTLTRGAMLFDLIYLREEDLWRALPGS</sequence>
<dbReference type="Proteomes" id="UP000318093">
    <property type="component" value="Unassembled WGS sequence"/>
</dbReference>
<reference evidence="3 4" key="1">
    <citation type="journal article" date="2019" name="Nat. Microbiol.">
        <title>Mediterranean grassland soil C-N compound turnover is dependent on rainfall and depth, and is mediated by genomically divergent microorganisms.</title>
        <authorList>
            <person name="Diamond S."/>
            <person name="Andeer P.F."/>
            <person name="Li Z."/>
            <person name="Crits-Christoph A."/>
            <person name="Burstein D."/>
            <person name="Anantharaman K."/>
            <person name="Lane K.R."/>
            <person name="Thomas B.C."/>
            <person name="Pan C."/>
            <person name="Northen T.R."/>
            <person name="Banfield J.F."/>
        </authorList>
    </citation>
    <scope>NUCLEOTIDE SEQUENCE [LARGE SCALE GENOMIC DNA]</scope>
    <source>
        <strain evidence="3">NP_6</strain>
    </source>
</reference>
<comment type="caution">
    <text evidence="3">The sequence shown here is derived from an EMBL/GenBank/DDBJ whole genome shotgun (WGS) entry which is preliminary data.</text>
</comment>
<dbReference type="EMBL" id="VBAN01000010">
    <property type="protein sequence ID" value="TMI85429.1"/>
    <property type="molecule type" value="Genomic_DNA"/>
</dbReference>
<proteinExistence type="predicted"/>